<protein>
    <submittedName>
        <fullName evidence="1">Uncharacterized protein</fullName>
    </submittedName>
</protein>
<evidence type="ECO:0000313" key="2">
    <source>
        <dbReference type="Proteomes" id="UP001420932"/>
    </source>
</evidence>
<name>A0AAP0IFM0_9MAGN</name>
<dbReference type="Proteomes" id="UP001420932">
    <property type="component" value="Unassembled WGS sequence"/>
</dbReference>
<reference evidence="1 2" key="1">
    <citation type="submission" date="2024-01" db="EMBL/GenBank/DDBJ databases">
        <title>Genome assemblies of Stephania.</title>
        <authorList>
            <person name="Yang L."/>
        </authorList>
    </citation>
    <scope>NUCLEOTIDE SEQUENCE [LARGE SCALE GENOMIC DNA]</scope>
    <source>
        <strain evidence="1">YNDBR</strain>
        <tissue evidence="1">Leaf</tissue>
    </source>
</reference>
<dbReference type="AlphaFoldDB" id="A0AAP0IFM0"/>
<organism evidence="1 2">
    <name type="scientific">Stephania yunnanensis</name>
    <dbReference type="NCBI Taxonomy" id="152371"/>
    <lineage>
        <taxon>Eukaryota</taxon>
        <taxon>Viridiplantae</taxon>
        <taxon>Streptophyta</taxon>
        <taxon>Embryophyta</taxon>
        <taxon>Tracheophyta</taxon>
        <taxon>Spermatophyta</taxon>
        <taxon>Magnoliopsida</taxon>
        <taxon>Ranunculales</taxon>
        <taxon>Menispermaceae</taxon>
        <taxon>Menispermoideae</taxon>
        <taxon>Cissampelideae</taxon>
        <taxon>Stephania</taxon>
    </lineage>
</organism>
<sequence length="59" mass="6719">MNIIINEHFGESKHKIYMSNSLKNPNPSVSKISISNNTKRITYIRQVERTALVSSNNIS</sequence>
<gene>
    <name evidence="1" type="ORF">Syun_021207</name>
</gene>
<dbReference type="EMBL" id="JBBNAF010000009">
    <property type="protein sequence ID" value="KAK9114410.1"/>
    <property type="molecule type" value="Genomic_DNA"/>
</dbReference>
<evidence type="ECO:0000313" key="1">
    <source>
        <dbReference type="EMBL" id="KAK9114410.1"/>
    </source>
</evidence>
<accession>A0AAP0IFM0</accession>
<comment type="caution">
    <text evidence="1">The sequence shown here is derived from an EMBL/GenBank/DDBJ whole genome shotgun (WGS) entry which is preliminary data.</text>
</comment>
<proteinExistence type="predicted"/>
<keyword evidence="2" id="KW-1185">Reference proteome</keyword>